<dbReference type="InterPro" id="IPR011990">
    <property type="entry name" value="TPR-like_helical_dom_sf"/>
</dbReference>
<dbReference type="Gene3D" id="1.25.40.10">
    <property type="entry name" value="Tetratricopeptide repeat domain"/>
    <property type="match status" value="3"/>
</dbReference>
<name>A0A162K6P9_CORDF</name>
<feature type="domain" description="Nephrocystin 3-like N-terminal" evidence="3">
    <location>
        <begin position="38"/>
        <end position="225"/>
    </location>
</feature>
<dbReference type="Pfam" id="PF24883">
    <property type="entry name" value="NPHP3_N"/>
    <property type="match status" value="1"/>
</dbReference>
<proteinExistence type="predicted"/>
<sequence length="907" mass="100510">MDMLPFRVSSDPDARGTLEAFGPGNATLGISLQLVEPGTNRWIFADEHVNAWLSGQPDAGWVAPGQDATLQTIRKLWLYGPSGSGRTLLAATLAHHLLQRLPSETEHAVCYYFAGDGGTENEAVACLRTLVAQLAQQSEAAYDDFHKSVKFGALPSGSDFTNGGVRFFNAEYAVDLGHLLEAMSRHFSKVSLVVRGIDYMEAALALQLTAMADAPSSRIRTVFTSGDGDGQQDACMQTVSCPVEVMAAQEEVRLYVRSEMERRIDKGDIFLGIDQPRKEIEEYILGNNHGSWLWAVTTLDDQCDLLRRNLWVPLTTRADVHGESQIPDTSKPAFDPYLERILRDNDSMPKFVLTRTAHWLAMAENEPTFRLTADEHLKALTVLYGTTNEEFRTSRRIIHAQDVIHACRPIVRLTDVAGIPTFQFKHKTVYAYLVHILPSYNMPLKDISYDGYIMGREFKDFVTICNALARHDAGCAESLFQKLLSAQRKLFGPDDADTLFTQEHFASFCWDQGRLEEAERLYLDLVRGYERAPPDIIDPQHNVLNNLGIFYKRQGRYAEAEHYYQAALRGREACHGAAHESTLRTVGNMAQMYAAQGNAAAAQAQWAKALPLCEGTFGRHHATTLSTVYNLGLTHKSLGEHDAAEALLARALAEHEQVYGPEDGSTLDVVTSLAHLHLLRDSDVAAEALYSRALTSYEKLQGPNGENVLRTCHSLAKAYHALERMQDAERMAKRALHGFEATVGPDSIDAVDVAYTLFLGYIEEERLRDAVVLGERVLAGFETARDDGDGREGITASVADNMALAHAKLGELAPAEALWQRAYQGHVKARGERDELSLAVANNLGLLHMRQGRMEEAQRWLKCASEGYEGLQGTEGEMARRIARDLASVEREMKVRAGDSTAGLGRQ</sequence>
<evidence type="ECO:0000259" key="3">
    <source>
        <dbReference type="Pfam" id="PF24883"/>
    </source>
</evidence>
<accession>A0A162K6P9</accession>
<dbReference type="EMBL" id="AZHF01000003">
    <property type="protein sequence ID" value="OAA77723.1"/>
    <property type="molecule type" value="Genomic_DNA"/>
</dbReference>
<dbReference type="Pfam" id="PF13374">
    <property type="entry name" value="TPR_10"/>
    <property type="match status" value="1"/>
</dbReference>
<protein>
    <submittedName>
        <fullName evidence="4">Tetratricopeptide-like helical</fullName>
    </submittedName>
</protein>
<dbReference type="Gene3D" id="3.40.50.300">
    <property type="entry name" value="P-loop containing nucleotide triphosphate hydrolases"/>
    <property type="match status" value="1"/>
</dbReference>
<comment type="caution">
    <text evidence="4">The sequence shown here is derived from an EMBL/GenBank/DDBJ whole genome shotgun (WGS) entry which is preliminary data.</text>
</comment>
<dbReference type="Pfam" id="PF13424">
    <property type="entry name" value="TPR_12"/>
    <property type="match status" value="3"/>
</dbReference>
<dbReference type="SMART" id="SM00028">
    <property type="entry name" value="TPR"/>
    <property type="match status" value="6"/>
</dbReference>
<dbReference type="SUPFAM" id="SSF48452">
    <property type="entry name" value="TPR-like"/>
    <property type="match status" value="4"/>
</dbReference>
<dbReference type="AlphaFoldDB" id="A0A162K6P9"/>
<dbReference type="PANTHER" id="PTHR46082">
    <property type="entry name" value="ATP/GTP-BINDING PROTEIN-RELATED"/>
    <property type="match status" value="1"/>
</dbReference>
<dbReference type="InterPro" id="IPR027417">
    <property type="entry name" value="P-loop_NTPase"/>
</dbReference>
<reference evidence="4 5" key="1">
    <citation type="journal article" date="2016" name="Genome Biol. Evol.">
        <title>Divergent and convergent evolution of fungal pathogenicity.</title>
        <authorList>
            <person name="Shang Y."/>
            <person name="Xiao G."/>
            <person name="Zheng P."/>
            <person name="Cen K."/>
            <person name="Zhan S."/>
            <person name="Wang C."/>
        </authorList>
    </citation>
    <scope>NUCLEOTIDE SEQUENCE [LARGE SCALE GENOMIC DNA]</scope>
    <source>
        <strain evidence="4 5">RCEF 1005</strain>
    </source>
</reference>
<evidence type="ECO:0000256" key="1">
    <source>
        <dbReference type="ARBA" id="ARBA00022737"/>
    </source>
</evidence>
<organism evidence="4 5">
    <name type="scientific">Akanthomyces lecanii RCEF 1005</name>
    <dbReference type="NCBI Taxonomy" id="1081108"/>
    <lineage>
        <taxon>Eukaryota</taxon>
        <taxon>Fungi</taxon>
        <taxon>Dikarya</taxon>
        <taxon>Ascomycota</taxon>
        <taxon>Pezizomycotina</taxon>
        <taxon>Sordariomycetes</taxon>
        <taxon>Hypocreomycetidae</taxon>
        <taxon>Hypocreales</taxon>
        <taxon>Cordycipitaceae</taxon>
        <taxon>Akanthomyces</taxon>
        <taxon>Cordyceps confragosa</taxon>
    </lineage>
</organism>
<feature type="repeat" description="TPR" evidence="2">
    <location>
        <begin position="541"/>
        <end position="574"/>
    </location>
</feature>
<evidence type="ECO:0000313" key="4">
    <source>
        <dbReference type="EMBL" id="OAA77723.1"/>
    </source>
</evidence>
<dbReference type="OrthoDB" id="626167at2759"/>
<keyword evidence="1" id="KW-0677">Repeat</keyword>
<gene>
    <name evidence="4" type="ORF">LEL_04546</name>
</gene>
<dbReference type="InterPro" id="IPR053137">
    <property type="entry name" value="NLR-like"/>
</dbReference>
<keyword evidence="5" id="KW-1185">Reference proteome</keyword>
<evidence type="ECO:0000313" key="5">
    <source>
        <dbReference type="Proteomes" id="UP000076881"/>
    </source>
</evidence>
<dbReference type="InterPro" id="IPR056884">
    <property type="entry name" value="NPHP3-like_N"/>
</dbReference>
<dbReference type="InterPro" id="IPR019734">
    <property type="entry name" value="TPR_rpt"/>
</dbReference>
<dbReference type="STRING" id="1081108.A0A162K6P9"/>
<keyword evidence="2" id="KW-0802">TPR repeat</keyword>
<dbReference type="SUPFAM" id="SSF52540">
    <property type="entry name" value="P-loop containing nucleoside triphosphate hydrolases"/>
    <property type="match status" value="1"/>
</dbReference>
<dbReference type="PANTHER" id="PTHR46082:SF6">
    <property type="entry name" value="AAA+ ATPASE DOMAIN-CONTAINING PROTEIN-RELATED"/>
    <property type="match status" value="1"/>
</dbReference>
<evidence type="ECO:0000256" key="2">
    <source>
        <dbReference type="PROSITE-ProRule" id="PRU00339"/>
    </source>
</evidence>
<dbReference type="PROSITE" id="PS50005">
    <property type="entry name" value="TPR"/>
    <property type="match status" value="1"/>
</dbReference>
<dbReference type="Proteomes" id="UP000076881">
    <property type="component" value="Unassembled WGS sequence"/>
</dbReference>